<dbReference type="GO" id="GO:0008299">
    <property type="term" value="P:isoprenoid biosynthetic process"/>
    <property type="evidence" value="ECO:0007669"/>
    <property type="project" value="InterPro"/>
</dbReference>
<evidence type="ECO:0000256" key="3">
    <source>
        <dbReference type="ARBA" id="ARBA00022679"/>
    </source>
</evidence>
<comment type="similarity">
    <text evidence="2 6">Belongs to the FPP/GGPP synthase family.</text>
</comment>
<dbReference type="Gene3D" id="1.10.600.10">
    <property type="entry name" value="Farnesyl Diphosphate Synthase"/>
    <property type="match status" value="1"/>
</dbReference>
<keyword evidence="3 6" id="KW-0808">Transferase</keyword>
<comment type="cofactor">
    <cofactor evidence="1">
        <name>Mg(2+)</name>
        <dbReference type="ChEBI" id="CHEBI:18420"/>
    </cofactor>
</comment>
<dbReference type="AlphaFoldDB" id="A0A2T0KHV7"/>
<organism evidence="7 8">
    <name type="scientific">Actinoplanes italicus</name>
    <dbReference type="NCBI Taxonomy" id="113567"/>
    <lineage>
        <taxon>Bacteria</taxon>
        <taxon>Bacillati</taxon>
        <taxon>Actinomycetota</taxon>
        <taxon>Actinomycetes</taxon>
        <taxon>Micromonosporales</taxon>
        <taxon>Micromonosporaceae</taxon>
        <taxon>Actinoplanes</taxon>
    </lineage>
</organism>
<dbReference type="GO" id="GO:0046872">
    <property type="term" value="F:metal ion binding"/>
    <property type="evidence" value="ECO:0007669"/>
    <property type="project" value="UniProtKB-KW"/>
</dbReference>
<dbReference type="InterPro" id="IPR033749">
    <property type="entry name" value="Polyprenyl_synt_CS"/>
</dbReference>
<evidence type="ECO:0000313" key="8">
    <source>
        <dbReference type="Proteomes" id="UP000239415"/>
    </source>
</evidence>
<dbReference type="SFLD" id="SFLDS00005">
    <property type="entry name" value="Isoprenoid_Synthase_Type_I"/>
    <property type="match status" value="1"/>
</dbReference>
<sequence length="371" mass="39639">MTVEMSSPPGTDDAHSPLEIEGLRSRIDAVITGFQATQAGVLADVSPESAPLVRYVSDLMNRGKRLRPAFCYWAWRAAGADDDPALVAAAAALEFLQAAALIHDDVMDLSDTRRGAPAVHRRFATLHSGNGWTGDSAHFGVSAAVLAGDLCFAWSDELYTGSGLPAASLIRGRRIFNTMRTQLMGGQYLDLVEQAIAESRHEDALHRARRVVRYKSAKYTVEHPLLLGGLLADADDTLLADFSAYGLPLGEAFQLRDDVLGVFGDPQRTGKPAGDDLREGKRTALIALTYERASAAQIERIETLFGDRSLDAAGVGVLREIIADTGALAAVEAMIGGLLERSLAVLDTMNVDESSRSVFAALASAATDRVT</sequence>
<evidence type="ECO:0000256" key="4">
    <source>
        <dbReference type="ARBA" id="ARBA00022723"/>
    </source>
</evidence>
<protein>
    <submittedName>
        <fullName evidence="7">Geranylgeranyl diphosphate synthase type I</fullName>
    </submittedName>
</protein>
<dbReference type="PANTHER" id="PTHR12001:SF85">
    <property type="entry name" value="SHORT CHAIN ISOPRENYL DIPHOSPHATE SYNTHASE"/>
    <property type="match status" value="1"/>
</dbReference>
<dbReference type="SUPFAM" id="SSF48576">
    <property type="entry name" value="Terpenoid synthases"/>
    <property type="match status" value="1"/>
</dbReference>
<evidence type="ECO:0000256" key="5">
    <source>
        <dbReference type="ARBA" id="ARBA00022842"/>
    </source>
</evidence>
<dbReference type="PROSITE" id="PS00723">
    <property type="entry name" value="POLYPRENYL_SYNTHASE_1"/>
    <property type="match status" value="1"/>
</dbReference>
<dbReference type="GO" id="GO:0004659">
    <property type="term" value="F:prenyltransferase activity"/>
    <property type="evidence" value="ECO:0007669"/>
    <property type="project" value="InterPro"/>
</dbReference>
<dbReference type="CDD" id="cd00685">
    <property type="entry name" value="Trans_IPPS_HT"/>
    <property type="match status" value="1"/>
</dbReference>
<evidence type="ECO:0000256" key="6">
    <source>
        <dbReference type="RuleBase" id="RU004466"/>
    </source>
</evidence>
<dbReference type="InterPro" id="IPR008949">
    <property type="entry name" value="Isoprenoid_synthase_dom_sf"/>
</dbReference>
<evidence type="ECO:0000256" key="2">
    <source>
        <dbReference type="ARBA" id="ARBA00006706"/>
    </source>
</evidence>
<dbReference type="PANTHER" id="PTHR12001">
    <property type="entry name" value="GERANYLGERANYL PYROPHOSPHATE SYNTHASE"/>
    <property type="match status" value="1"/>
</dbReference>
<dbReference type="PROSITE" id="PS00444">
    <property type="entry name" value="POLYPRENYL_SYNTHASE_2"/>
    <property type="match status" value="1"/>
</dbReference>
<keyword evidence="5" id="KW-0460">Magnesium</keyword>
<reference evidence="7 8" key="1">
    <citation type="submission" date="2018-03" db="EMBL/GenBank/DDBJ databases">
        <title>Genomic Encyclopedia of Archaeal and Bacterial Type Strains, Phase II (KMG-II): from individual species to whole genera.</title>
        <authorList>
            <person name="Goeker M."/>
        </authorList>
    </citation>
    <scope>NUCLEOTIDE SEQUENCE [LARGE SCALE GENOMIC DNA]</scope>
    <source>
        <strain evidence="7 8">DSM 43146</strain>
    </source>
</reference>
<dbReference type="InterPro" id="IPR000092">
    <property type="entry name" value="Polyprenyl_synt"/>
</dbReference>
<comment type="caution">
    <text evidence="7">The sequence shown here is derived from an EMBL/GenBank/DDBJ whole genome shotgun (WGS) entry which is preliminary data.</text>
</comment>
<dbReference type="EMBL" id="PVMZ01000004">
    <property type="protein sequence ID" value="PRX23024.1"/>
    <property type="molecule type" value="Genomic_DNA"/>
</dbReference>
<gene>
    <name evidence="7" type="ORF">CLV67_104552</name>
</gene>
<dbReference type="RefSeq" id="WP_239166100.1">
    <property type="nucleotide sequence ID" value="NZ_BOMO01000022.1"/>
</dbReference>
<keyword evidence="8" id="KW-1185">Reference proteome</keyword>
<evidence type="ECO:0000256" key="1">
    <source>
        <dbReference type="ARBA" id="ARBA00001946"/>
    </source>
</evidence>
<proteinExistence type="inferred from homology"/>
<dbReference type="Pfam" id="PF00348">
    <property type="entry name" value="polyprenyl_synt"/>
    <property type="match status" value="1"/>
</dbReference>
<accession>A0A2T0KHV7</accession>
<name>A0A2T0KHV7_9ACTN</name>
<keyword evidence="4" id="KW-0479">Metal-binding</keyword>
<dbReference type="Proteomes" id="UP000239415">
    <property type="component" value="Unassembled WGS sequence"/>
</dbReference>
<evidence type="ECO:0000313" key="7">
    <source>
        <dbReference type="EMBL" id="PRX23024.1"/>
    </source>
</evidence>